<dbReference type="Pfam" id="PF07093">
    <property type="entry name" value="SGT1"/>
    <property type="match status" value="1"/>
</dbReference>
<dbReference type="AlphaFoldDB" id="A0A132A4C9"/>
<feature type="region of interest" description="Disordered" evidence="1">
    <location>
        <begin position="460"/>
        <end position="486"/>
    </location>
</feature>
<evidence type="ECO:0000256" key="1">
    <source>
        <dbReference type="SAM" id="MobiDB-lite"/>
    </source>
</evidence>
<name>A0A132A4C9_SARSC</name>
<organism evidence="2 3">
    <name type="scientific">Sarcoptes scabiei</name>
    <name type="common">Itch mite</name>
    <name type="synonym">Acarus scabiei</name>
    <dbReference type="NCBI Taxonomy" id="52283"/>
    <lineage>
        <taxon>Eukaryota</taxon>
        <taxon>Metazoa</taxon>
        <taxon>Ecdysozoa</taxon>
        <taxon>Arthropoda</taxon>
        <taxon>Chelicerata</taxon>
        <taxon>Arachnida</taxon>
        <taxon>Acari</taxon>
        <taxon>Acariformes</taxon>
        <taxon>Sarcoptiformes</taxon>
        <taxon>Astigmata</taxon>
        <taxon>Psoroptidia</taxon>
        <taxon>Sarcoptoidea</taxon>
        <taxon>Sarcoptidae</taxon>
        <taxon>Sarcoptinae</taxon>
        <taxon>Sarcoptes</taxon>
    </lineage>
</organism>
<dbReference type="GO" id="GO:0005634">
    <property type="term" value="C:nucleus"/>
    <property type="evidence" value="ECO:0007669"/>
    <property type="project" value="TreeGrafter"/>
</dbReference>
<gene>
    <name evidence="2" type="ORF">QR98_0043090</name>
</gene>
<protein>
    <submittedName>
        <fullName evidence="2">SGT1-like protein ecdysoneless-like protein</fullName>
    </submittedName>
</protein>
<sequence length="568" mass="66705">MDDHRIDSLNTVRYFLYPKLEEDQSIEEQLKTLIINYNNFLQPYLKDYIWQNECLNFHYRINQRLSYIYGSSDFGEFIEDEWFIVFLLKKLTTFDNELAIRVVDEDGEFLLIESSPYLKTWENDPKYTVNRVFLFKDSVHLVSPKYVRYQDSLINFIAEQIDFLRKNHSKTKRSDSVQSCVSKRLTQFDDKHISSLNHKAHCFLPIRIVAILNSNPNLITSAVRAFYYRTPEDKSIIKSMRNFSTDKWIIANIRFNHCSYAQLVMDDGKNIAFKFQNENIDSQSSKKAVMIGTKIVAGFEILIENYKKNHSVNDQSKMKSTFESNQFENGKKVHNLLKALDLKDLELYENACLDKEDDEDWLRIDPANFDSFLAESFHTEEKELSKKFRDFISEQCFDDQYLRSDIFESEDEFDIEEKIKNIQSDQSDSTNDEESSVLNEESIKEFSLLKSYLNENYNADEEEVSDDENNDNNRNQTDLNEKVTKKSHDSMIDYMREMDAEISEKLIEDDGLKVGLDSDDSEYDHTVDEYVCSNLVKSIEGELQMLEGIGPTSSLLSMMKDHNLQEKL</sequence>
<dbReference type="InterPro" id="IPR010770">
    <property type="entry name" value="Ecd"/>
</dbReference>
<dbReference type="Proteomes" id="UP000616769">
    <property type="component" value="Unassembled WGS sequence"/>
</dbReference>
<comment type="caution">
    <text evidence="2">The sequence shown here is derived from an EMBL/GenBank/DDBJ whole genome shotgun (WGS) entry which is preliminary data.</text>
</comment>
<dbReference type="VEuPathDB" id="VectorBase:SSCA002457"/>
<dbReference type="OrthoDB" id="27237at2759"/>
<evidence type="ECO:0000313" key="2">
    <source>
        <dbReference type="EMBL" id="KPM05837.1"/>
    </source>
</evidence>
<evidence type="ECO:0000313" key="3">
    <source>
        <dbReference type="Proteomes" id="UP000616769"/>
    </source>
</evidence>
<dbReference type="PANTHER" id="PTHR13060">
    <property type="entry name" value="SGT1 PROTEIN HSGT1 SUPPRESSOR OF GCR2"/>
    <property type="match status" value="1"/>
</dbReference>
<dbReference type="EMBL" id="JXLN01010501">
    <property type="protein sequence ID" value="KPM05837.1"/>
    <property type="molecule type" value="Genomic_DNA"/>
</dbReference>
<proteinExistence type="predicted"/>
<reference evidence="2 3" key="1">
    <citation type="journal article" date="2015" name="Parasit. Vectors">
        <title>Draft genome of the scabies mite.</title>
        <authorList>
            <person name="Rider S.D.Jr."/>
            <person name="Morgan M.S."/>
            <person name="Arlian L.G."/>
        </authorList>
    </citation>
    <scope>NUCLEOTIDE SEQUENCE [LARGE SCALE GENOMIC DNA]</scope>
    <source>
        <strain evidence="2">Arlian Lab</strain>
    </source>
</reference>
<dbReference type="PANTHER" id="PTHR13060:SF0">
    <property type="entry name" value="PROTEIN ECDYSONELESS HOMOLOG"/>
    <property type="match status" value="1"/>
</dbReference>
<feature type="compositionally biased region" description="Acidic residues" evidence="1">
    <location>
        <begin position="460"/>
        <end position="470"/>
    </location>
</feature>
<accession>A0A132A4C9</accession>
<feature type="region of interest" description="Disordered" evidence="1">
    <location>
        <begin position="420"/>
        <end position="439"/>
    </location>
</feature>